<comment type="caution">
    <text evidence="3">The sequence shown here is derived from an EMBL/GenBank/DDBJ whole genome shotgun (WGS) entry which is preliminary data.</text>
</comment>
<dbReference type="Proteomes" id="UP001143372">
    <property type="component" value="Unassembled WGS sequence"/>
</dbReference>
<sequence length="431" mass="45813">MVSLTAAARPDTAYAATCEALPPQPPLTGTVSADVCVIGAGFTGLSAAMHLAEAGRSVVVLERGRIADGASGRNGGQASVGMRLKQDVLERMVGEDDARALWRVAVGAMEHLKGLIASGVDCDFTPGVFRLEHRPEAVAATHRYAEMMRRRYGFDALEPLDRDAARRLVASEAYHGGVYDGAAGHLHPLKLATGLARRALAAGAAIHESSMVAGVEQAGDGVRVRTADGGVRARHVVYAGNGMMSGLDPAIDGHVMPIRNYILATEPLAPEIAAGLIGRGAAVSDSRFVVYYFRVDKDRRLIFGGGETYSYRDPRDPKAFVRAHMLKVFPQLAGVAIDHAWGGTLGITRTRMPYVRRIGQHGFAAAGFSGRGVVLAPYFGKILADAIRGSSPEFDLLSRLPMARFPGSGALRSPLLVAGMGLYKLRDMLGW</sequence>
<evidence type="ECO:0000259" key="2">
    <source>
        <dbReference type="Pfam" id="PF01266"/>
    </source>
</evidence>
<proteinExistence type="predicted"/>
<dbReference type="InterPro" id="IPR036188">
    <property type="entry name" value="FAD/NAD-bd_sf"/>
</dbReference>
<dbReference type="Pfam" id="PF01266">
    <property type="entry name" value="DAO"/>
    <property type="match status" value="1"/>
</dbReference>
<organism evidence="3 4">
    <name type="scientific">Hansschlegelia plantiphila</name>
    <dbReference type="NCBI Taxonomy" id="374655"/>
    <lineage>
        <taxon>Bacteria</taxon>
        <taxon>Pseudomonadati</taxon>
        <taxon>Pseudomonadota</taxon>
        <taxon>Alphaproteobacteria</taxon>
        <taxon>Hyphomicrobiales</taxon>
        <taxon>Methylopilaceae</taxon>
        <taxon>Hansschlegelia</taxon>
    </lineage>
</organism>
<dbReference type="PANTHER" id="PTHR13847">
    <property type="entry name" value="SARCOSINE DEHYDROGENASE-RELATED"/>
    <property type="match status" value="1"/>
</dbReference>
<evidence type="ECO:0000256" key="1">
    <source>
        <dbReference type="ARBA" id="ARBA00023002"/>
    </source>
</evidence>
<dbReference type="InterPro" id="IPR006076">
    <property type="entry name" value="FAD-dep_OxRdtase"/>
</dbReference>
<reference evidence="3" key="2">
    <citation type="submission" date="2023-01" db="EMBL/GenBank/DDBJ databases">
        <authorList>
            <person name="Sun Q."/>
            <person name="Evtushenko L."/>
        </authorList>
    </citation>
    <scope>NUCLEOTIDE SEQUENCE</scope>
    <source>
        <strain evidence="3">VKM B-2347</strain>
    </source>
</reference>
<feature type="domain" description="FAD dependent oxidoreductase" evidence="2">
    <location>
        <begin position="34"/>
        <end position="385"/>
    </location>
</feature>
<dbReference type="Gene3D" id="3.50.50.60">
    <property type="entry name" value="FAD/NAD(P)-binding domain"/>
    <property type="match status" value="1"/>
</dbReference>
<evidence type="ECO:0000313" key="3">
    <source>
        <dbReference type="EMBL" id="GLK69034.1"/>
    </source>
</evidence>
<accession>A0A9W6J456</accession>
<keyword evidence="4" id="KW-1185">Reference proteome</keyword>
<dbReference type="EMBL" id="BSFI01000019">
    <property type="protein sequence ID" value="GLK69034.1"/>
    <property type="molecule type" value="Genomic_DNA"/>
</dbReference>
<gene>
    <name evidence="3" type="ORF">GCM10008179_26720</name>
</gene>
<dbReference type="PANTHER" id="PTHR13847:SF281">
    <property type="entry name" value="FAD DEPENDENT OXIDOREDUCTASE DOMAIN-CONTAINING PROTEIN"/>
    <property type="match status" value="1"/>
</dbReference>
<reference evidence="3" key="1">
    <citation type="journal article" date="2014" name="Int. J. Syst. Evol. Microbiol.">
        <title>Complete genome sequence of Corynebacterium casei LMG S-19264T (=DSM 44701T), isolated from a smear-ripened cheese.</title>
        <authorList>
            <consortium name="US DOE Joint Genome Institute (JGI-PGF)"/>
            <person name="Walter F."/>
            <person name="Albersmeier A."/>
            <person name="Kalinowski J."/>
            <person name="Ruckert C."/>
        </authorList>
    </citation>
    <scope>NUCLEOTIDE SEQUENCE</scope>
    <source>
        <strain evidence="3">VKM B-2347</strain>
    </source>
</reference>
<dbReference type="GO" id="GO:0016491">
    <property type="term" value="F:oxidoreductase activity"/>
    <property type="evidence" value="ECO:0007669"/>
    <property type="project" value="UniProtKB-KW"/>
</dbReference>
<dbReference type="Gene3D" id="3.30.9.10">
    <property type="entry name" value="D-Amino Acid Oxidase, subunit A, domain 2"/>
    <property type="match status" value="1"/>
</dbReference>
<dbReference type="SUPFAM" id="SSF51905">
    <property type="entry name" value="FAD/NAD(P)-binding domain"/>
    <property type="match status" value="1"/>
</dbReference>
<dbReference type="GO" id="GO:0005737">
    <property type="term" value="C:cytoplasm"/>
    <property type="evidence" value="ECO:0007669"/>
    <property type="project" value="TreeGrafter"/>
</dbReference>
<keyword evidence="1" id="KW-0560">Oxidoreductase</keyword>
<protein>
    <submittedName>
        <fullName evidence="3">Gamma-glutamylputrescine oxidase</fullName>
    </submittedName>
</protein>
<name>A0A9W6J456_9HYPH</name>
<dbReference type="AlphaFoldDB" id="A0A9W6J456"/>
<dbReference type="RefSeq" id="WP_271169272.1">
    <property type="nucleotide sequence ID" value="NZ_BSFI01000019.1"/>
</dbReference>
<evidence type="ECO:0000313" key="4">
    <source>
        <dbReference type="Proteomes" id="UP001143372"/>
    </source>
</evidence>